<reference evidence="1 2" key="1">
    <citation type="journal article" date="2008" name="FEMS Yeast Res.">
        <title>Comparative genome analysis of a Saccharomyces cerevisiae wine strain.</title>
        <authorList>
            <person name="Borneman A.R."/>
            <person name="Forgan A.H."/>
            <person name="Pretorius I.S."/>
            <person name="Chambers P.J."/>
        </authorList>
    </citation>
    <scope>NUCLEOTIDE SEQUENCE [LARGE SCALE GENOMIC DNA]</scope>
    <source>
        <strain evidence="1 2">AWRI1631</strain>
    </source>
</reference>
<dbReference type="AlphaFoldDB" id="B5VF02"/>
<evidence type="ECO:0000313" key="2">
    <source>
        <dbReference type="Proteomes" id="UP000008988"/>
    </source>
</evidence>
<evidence type="ECO:0000313" key="1">
    <source>
        <dbReference type="EMBL" id="EDZ73494.1"/>
    </source>
</evidence>
<comment type="caution">
    <text evidence="1">The sequence shown here is derived from an EMBL/GenBank/DDBJ whole genome shotgun (WGS) entry which is preliminary data.</text>
</comment>
<gene>
    <name evidence="1" type="ORF">AWRI1631_31170</name>
</gene>
<organism evidence="1 2">
    <name type="scientific">Saccharomyces cerevisiae (strain AWRI1631)</name>
    <name type="common">Baker's yeast</name>
    <dbReference type="NCBI Taxonomy" id="545124"/>
    <lineage>
        <taxon>Eukaryota</taxon>
        <taxon>Fungi</taxon>
        <taxon>Dikarya</taxon>
        <taxon>Ascomycota</taxon>
        <taxon>Saccharomycotina</taxon>
        <taxon>Saccharomycetes</taxon>
        <taxon>Saccharomycetales</taxon>
        <taxon>Saccharomycetaceae</taxon>
        <taxon>Saccharomyces</taxon>
    </lineage>
</organism>
<sequence>MAWYEFKIWYYKQYSSSKKEILLKEVPVYLKQLTPR</sequence>
<protein>
    <submittedName>
        <fullName evidence="1">Uncharacterized protein</fullName>
    </submittedName>
</protein>
<dbReference type="EMBL" id="ABSV01000268">
    <property type="protein sequence ID" value="EDZ73494.1"/>
    <property type="molecule type" value="Genomic_DNA"/>
</dbReference>
<proteinExistence type="predicted"/>
<name>B5VF02_YEAS6</name>
<accession>B5VF02</accession>
<dbReference type="Proteomes" id="UP000008988">
    <property type="component" value="Unassembled WGS sequence"/>
</dbReference>